<dbReference type="RefSeq" id="WP_369061009.1">
    <property type="nucleotide sequence ID" value="NZ_CP158375.1"/>
</dbReference>
<dbReference type="Pfam" id="PF00353">
    <property type="entry name" value="HemolysinCabind"/>
    <property type="match status" value="5"/>
</dbReference>
<evidence type="ECO:0000256" key="1">
    <source>
        <dbReference type="ARBA" id="ARBA00004613"/>
    </source>
</evidence>
<dbReference type="PANTHER" id="PTHR38340:SF1">
    <property type="entry name" value="S-LAYER PROTEIN"/>
    <property type="match status" value="1"/>
</dbReference>
<comment type="subcellular location">
    <subcellularLocation>
        <location evidence="1">Secreted</location>
    </subcellularLocation>
</comment>
<dbReference type="GO" id="GO:0005576">
    <property type="term" value="C:extracellular region"/>
    <property type="evidence" value="ECO:0007669"/>
    <property type="project" value="UniProtKB-SubCell"/>
</dbReference>
<organism evidence="3">
    <name type="scientific">Caulobacter sp. 73W</name>
    <dbReference type="NCBI Taxonomy" id="3161137"/>
    <lineage>
        <taxon>Bacteria</taxon>
        <taxon>Pseudomonadati</taxon>
        <taxon>Pseudomonadota</taxon>
        <taxon>Alphaproteobacteria</taxon>
        <taxon>Caulobacterales</taxon>
        <taxon>Caulobacteraceae</taxon>
        <taxon>Caulobacter</taxon>
    </lineage>
</organism>
<dbReference type="AlphaFoldDB" id="A0AB39KVI6"/>
<reference evidence="3" key="1">
    <citation type="submission" date="2024-06" db="EMBL/GenBank/DDBJ databases">
        <title>Caulobacter inopinatus, sp. nov.</title>
        <authorList>
            <person name="Donachie S.P."/>
        </authorList>
    </citation>
    <scope>NUCLEOTIDE SEQUENCE</scope>
    <source>
        <strain evidence="3">73W</strain>
    </source>
</reference>
<protein>
    <recommendedName>
        <fullName evidence="4">Calcium-binding protein</fullName>
    </recommendedName>
</protein>
<keyword evidence="2" id="KW-0964">Secreted</keyword>
<evidence type="ECO:0000256" key="2">
    <source>
        <dbReference type="ARBA" id="ARBA00022525"/>
    </source>
</evidence>
<dbReference type="InterPro" id="IPR001343">
    <property type="entry name" value="Hemolysn_Ca-bd"/>
</dbReference>
<dbReference type="SUPFAM" id="SSF51120">
    <property type="entry name" value="beta-Roll"/>
    <property type="match status" value="3"/>
</dbReference>
<dbReference type="PRINTS" id="PR00313">
    <property type="entry name" value="CABNDNGRPT"/>
</dbReference>
<dbReference type="InterPro" id="IPR018511">
    <property type="entry name" value="Hemolysin-typ_Ca-bd_CS"/>
</dbReference>
<dbReference type="Gene3D" id="2.150.10.10">
    <property type="entry name" value="Serralysin-like metalloprotease, C-terminal"/>
    <property type="match status" value="4"/>
</dbReference>
<dbReference type="Pfam" id="PF19198">
    <property type="entry name" value="RsaA_NTD"/>
    <property type="match status" value="1"/>
</dbReference>
<dbReference type="InterPro" id="IPR011049">
    <property type="entry name" value="Serralysin-like_metalloprot_C"/>
</dbReference>
<dbReference type="GO" id="GO:0005509">
    <property type="term" value="F:calcium ion binding"/>
    <property type="evidence" value="ECO:0007669"/>
    <property type="project" value="InterPro"/>
</dbReference>
<dbReference type="PROSITE" id="PS00330">
    <property type="entry name" value="HEMOLYSIN_CALCIUM"/>
    <property type="match status" value="3"/>
</dbReference>
<name>A0AB39KVI6_9CAUL</name>
<dbReference type="PANTHER" id="PTHR38340">
    <property type="entry name" value="S-LAYER PROTEIN"/>
    <property type="match status" value="1"/>
</dbReference>
<dbReference type="EMBL" id="CP158375">
    <property type="protein sequence ID" value="XDO97650.1"/>
    <property type="molecule type" value="Genomic_DNA"/>
</dbReference>
<proteinExistence type="predicted"/>
<dbReference type="InterPro" id="IPR050557">
    <property type="entry name" value="RTX_toxin/Mannuronan_C5-epim"/>
</dbReference>
<evidence type="ECO:0000313" key="3">
    <source>
        <dbReference type="EMBL" id="XDO97650.1"/>
    </source>
</evidence>
<gene>
    <name evidence="3" type="ORF">ABOZ73_04310</name>
</gene>
<evidence type="ECO:0008006" key="4">
    <source>
        <dbReference type="Google" id="ProtNLM"/>
    </source>
</evidence>
<sequence length="547" mass="57101">MSVTLRGGSGVDTLEGGAGDDYIYGYEGNDILRGGDGRDMLWGGQGDDILDGGAGADTVHLSDAYRPIRVDLAISGPQDTGEGRDTLLSIENVGGGEYDDIIRGDGGVNNIGGAGGNDLVDGRAGNDVVSGGAGDDEIYGGDGDDMMHPGSGNDLVYGGAGNDVLWVAREDSSRSYGHDVMDGGDGADSMQFATVEKIGVTIDLSEAGRQEIASGISLTIRSVENFYSSWGDDHIFGTDGDNTIAGYGGNDVIDGRGGFDTAYMRGIKSDYTLSWTVDGWLIVDKKRLDPSLTNLNDGTQILRNMESLKFYDGSVALSDGMTELVGNILRTFGAHGSKTASDLSVRLANERINAAQALAEVIAKADATTTVATMSYQFFTGSIPTKGGVEYLVAPDGGNANNLNSAYFQSFNLENRYINFAVNLGRDGEGKAAFQTNYGALSLSEATKKAYAEIFGRAPTDAQLATMLSGGRDAYFATYGSDGLTGLGTKAAMVGWLLAEAAKADVGVMARSNTAWLTDLADGSAPFAVNILSPSNGYYKAEFVFGG</sequence>
<accession>A0AB39KVI6</accession>